<evidence type="ECO:0000313" key="10">
    <source>
        <dbReference type="EMBL" id="GMM56030.1"/>
    </source>
</evidence>
<keyword evidence="7" id="KW-0131">Cell cycle</keyword>
<dbReference type="Gene3D" id="3.40.50.300">
    <property type="entry name" value="P-loop containing nucleotide triphosphate hydrolases"/>
    <property type="match status" value="1"/>
</dbReference>
<keyword evidence="5" id="KW-0067">ATP-binding</keyword>
<dbReference type="GO" id="GO:0003689">
    <property type="term" value="F:DNA clamp loader activity"/>
    <property type="evidence" value="ECO:0007669"/>
    <property type="project" value="TreeGrafter"/>
</dbReference>
<dbReference type="GO" id="GO:0006281">
    <property type="term" value="P:DNA repair"/>
    <property type="evidence" value="ECO:0007669"/>
    <property type="project" value="InterPro"/>
</dbReference>
<evidence type="ECO:0000256" key="2">
    <source>
        <dbReference type="ARBA" id="ARBA00006168"/>
    </source>
</evidence>
<evidence type="ECO:0000256" key="4">
    <source>
        <dbReference type="ARBA" id="ARBA00022763"/>
    </source>
</evidence>
<organism evidence="10 11">
    <name type="scientific">Maudiozyma humilis</name>
    <name type="common">Sour dough yeast</name>
    <name type="synonym">Kazachstania humilis</name>
    <dbReference type="NCBI Taxonomy" id="51915"/>
    <lineage>
        <taxon>Eukaryota</taxon>
        <taxon>Fungi</taxon>
        <taxon>Dikarya</taxon>
        <taxon>Ascomycota</taxon>
        <taxon>Saccharomycotina</taxon>
        <taxon>Saccharomycetes</taxon>
        <taxon>Saccharomycetales</taxon>
        <taxon>Saccharomycetaceae</taxon>
        <taxon>Maudiozyma</taxon>
    </lineage>
</organism>
<dbReference type="GO" id="GO:0033314">
    <property type="term" value="P:mitotic DNA replication checkpoint signaling"/>
    <property type="evidence" value="ECO:0007669"/>
    <property type="project" value="TreeGrafter"/>
</dbReference>
<evidence type="ECO:0000256" key="6">
    <source>
        <dbReference type="ARBA" id="ARBA00023242"/>
    </source>
</evidence>
<gene>
    <name evidence="10" type="ORF">DAKH74_026460</name>
</gene>
<evidence type="ECO:0000256" key="1">
    <source>
        <dbReference type="ARBA" id="ARBA00004123"/>
    </source>
</evidence>
<dbReference type="AlphaFoldDB" id="A0AAV5RX76"/>
<dbReference type="InterPro" id="IPR027417">
    <property type="entry name" value="P-loop_NTPase"/>
</dbReference>
<dbReference type="Pfam" id="PF03215">
    <property type="entry name" value="Rad17"/>
    <property type="match status" value="1"/>
</dbReference>
<comment type="similarity">
    <text evidence="2">Belongs to the rad17/RAD24 family.</text>
</comment>
<keyword evidence="11" id="KW-1185">Reference proteome</keyword>
<keyword evidence="3" id="KW-0547">Nucleotide-binding</keyword>
<comment type="subcellular location">
    <subcellularLocation>
        <location evidence="1">Nucleus</location>
    </subcellularLocation>
</comment>
<dbReference type="InterPro" id="IPR004582">
    <property type="entry name" value="Checkpoint_prot_Rad17_Rad24"/>
</dbReference>
<dbReference type="Proteomes" id="UP001377567">
    <property type="component" value="Unassembled WGS sequence"/>
</dbReference>
<feature type="region of interest" description="Disordered" evidence="8">
    <location>
        <begin position="623"/>
        <end position="643"/>
    </location>
</feature>
<name>A0AAV5RX76_MAUHU</name>
<reference evidence="10 11" key="1">
    <citation type="journal article" date="2023" name="Elife">
        <title>Identification of key yeast species and microbe-microbe interactions impacting larval growth of Drosophila in the wild.</title>
        <authorList>
            <person name="Mure A."/>
            <person name="Sugiura Y."/>
            <person name="Maeda R."/>
            <person name="Honda K."/>
            <person name="Sakurai N."/>
            <person name="Takahashi Y."/>
            <person name="Watada M."/>
            <person name="Katoh T."/>
            <person name="Gotoh A."/>
            <person name="Gotoh Y."/>
            <person name="Taniguchi I."/>
            <person name="Nakamura K."/>
            <person name="Hayashi T."/>
            <person name="Katayama T."/>
            <person name="Uemura T."/>
            <person name="Hattori Y."/>
        </authorList>
    </citation>
    <scope>NUCLEOTIDE SEQUENCE [LARGE SCALE GENOMIC DNA]</scope>
    <source>
        <strain evidence="10 11">KH-74</strain>
    </source>
</reference>
<evidence type="ECO:0000256" key="7">
    <source>
        <dbReference type="ARBA" id="ARBA00023306"/>
    </source>
</evidence>
<feature type="domain" description="Checkpoint protein RAD24-like helical bundle" evidence="9">
    <location>
        <begin position="336"/>
        <end position="457"/>
    </location>
</feature>
<keyword evidence="6" id="KW-0539">Nucleus</keyword>
<dbReference type="PANTHER" id="PTHR12172">
    <property type="entry name" value="CELL CYCLE CHECKPOINT PROTEIN RAD17"/>
    <property type="match status" value="1"/>
</dbReference>
<keyword evidence="4" id="KW-0227">DNA damage</keyword>
<dbReference type="GO" id="GO:0000077">
    <property type="term" value="P:DNA damage checkpoint signaling"/>
    <property type="evidence" value="ECO:0007669"/>
    <property type="project" value="TreeGrafter"/>
</dbReference>
<evidence type="ECO:0000259" key="9">
    <source>
        <dbReference type="Pfam" id="PF25812"/>
    </source>
</evidence>
<evidence type="ECO:0000256" key="3">
    <source>
        <dbReference type="ARBA" id="ARBA00022741"/>
    </source>
</evidence>
<evidence type="ECO:0000256" key="5">
    <source>
        <dbReference type="ARBA" id="ARBA00022840"/>
    </source>
</evidence>
<proteinExistence type="inferred from homology"/>
<dbReference type="GO" id="GO:0005634">
    <property type="term" value="C:nucleus"/>
    <property type="evidence" value="ECO:0007669"/>
    <property type="project" value="UniProtKB-SubCell"/>
</dbReference>
<feature type="compositionally biased region" description="Polar residues" evidence="8">
    <location>
        <begin position="29"/>
        <end position="48"/>
    </location>
</feature>
<dbReference type="SUPFAM" id="SSF52540">
    <property type="entry name" value="P-loop containing nucleoside triphosphate hydrolases"/>
    <property type="match status" value="1"/>
</dbReference>
<dbReference type="GO" id="GO:0003682">
    <property type="term" value="F:chromatin binding"/>
    <property type="evidence" value="ECO:0007669"/>
    <property type="project" value="TreeGrafter"/>
</dbReference>
<dbReference type="PANTHER" id="PTHR12172:SF0">
    <property type="entry name" value="CELL CYCLE CHECKPOINT PROTEIN RAD17"/>
    <property type="match status" value="1"/>
</dbReference>
<feature type="region of interest" description="Disordered" evidence="8">
    <location>
        <begin position="22"/>
        <end position="49"/>
    </location>
</feature>
<dbReference type="GO" id="GO:0005524">
    <property type="term" value="F:ATP binding"/>
    <property type="evidence" value="ECO:0007669"/>
    <property type="project" value="UniProtKB-KW"/>
</dbReference>
<feature type="region of interest" description="Disordered" evidence="8">
    <location>
        <begin position="653"/>
        <end position="672"/>
    </location>
</feature>
<dbReference type="Pfam" id="PF25812">
    <property type="entry name" value="RAD24_helical"/>
    <property type="match status" value="1"/>
</dbReference>
<evidence type="ECO:0000256" key="8">
    <source>
        <dbReference type="SAM" id="MobiDB-lite"/>
    </source>
</evidence>
<accession>A0AAV5RX76</accession>
<sequence length="672" mass="75309">MEQHRQSKRTSTRYGTEAFDKHMTKWHNSRSNSQKSIGRLSRTPSSLGVTVDEPASTLPWYQKYEPRTLGDIALHKRKLADVQAALEEMLSGSDTTRILLLTGPSGSSKSTVIKQLARDLIPQNRNVTRFSLQPTSESGSAGTTDYVEYHSDQVMNGQNQIDSFREFLNSARYRSRVNLSLILVEDFPNVFHDDTRRAFQKVLLEWLNASDSNLPPLVLSLTECEIESDQNSYRANTFNVDCMYTAETILGKELLDDPRLKRIKFNPVNMTLTKKTLNKIASKEEVAFQKSGKWRQRVGYITHLSQTCGDIRSSICALEFWATSHGDLELATRHQPTSYFHAIGKVIFGSKDTPDDSEMLDALISSTSGLVSSANFKLGLLENYETFNRGDFSFEMASTITDALSLSDLGQTRLQIPESLEYAARKVRSTLGSWRGADQRPQGRANFPVEWKVRRQQSSFQVQSEEYLNVEVCKYNAAPRPHNIVMSDAYYGPAIRRQLLYKRKSLEQYISRLPPDQQSAIAASTNPDVFIVDEVIDLVERLGGDLVSGNGHVAGPDRHAAVGEDSAAMDTRRTLAALESSKRRKIAQLSVRTGENDGLYAGGLPEQELDDEDHAMLADVIDDSSGEEEAVGANEDIDNDEDDSFYAMLSQRVPLKRQHTSESLSDSDLEML</sequence>
<comment type="caution">
    <text evidence="10">The sequence shown here is derived from an EMBL/GenBank/DDBJ whole genome shotgun (WGS) entry which is preliminary data.</text>
</comment>
<dbReference type="EMBL" id="BTGD01000006">
    <property type="protein sequence ID" value="GMM56030.1"/>
    <property type="molecule type" value="Genomic_DNA"/>
</dbReference>
<protein>
    <submittedName>
        <fullName evidence="10">Rad24 protein</fullName>
    </submittedName>
</protein>
<dbReference type="InterPro" id="IPR057927">
    <property type="entry name" value="RAD24-like_helical"/>
</dbReference>
<evidence type="ECO:0000313" key="11">
    <source>
        <dbReference type="Proteomes" id="UP001377567"/>
    </source>
</evidence>